<dbReference type="RefSeq" id="WP_048877811.1">
    <property type="nucleotide sequence ID" value="NZ_BANC01000020.1"/>
</dbReference>
<dbReference type="InterPro" id="IPR002060">
    <property type="entry name" value="Squ/phyt_synthse"/>
</dbReference>
<protein>
    <submittedName>
        <fullName evidence="1">Phytoene/squalene synthase</fullName>
    </submittedName>
</protein>
<evidence type="ECO:0000313" key="2">
    <source>
        <dbReference type="Proteomes" id="UP000032668"/>
    </source>
</evidence>
<sequence length="234" mass="25490">MPPSSDDSFLSRLRRADPDRHFATLFAPAARRTPLCLLYLFNHELARAREVASNPMLALIRLQWWREVVQGQHKKHELATPLAEVLDAGALPRQSLLALIGARETEADDRIQNLPAFLSYARGTGGQLARIAGQVLGVDSPVIEDLGTAYAISGILRAAPFLARQERSLLPADGTPPEHLIAEARKLLDAKPPRGAFAAWAPAAFVRRDLGHSAAPRGVQDRLSVLRAALTGRV</sequence>
<dbReference type="AlphaFoldDB" id="A0A0D6PCH9"/>
<evidence type="ECO:0000313" key="1">
    <source>
        <dbReference type="EMBL" id="GAN79362.1"/>
    </source>
</evidence>
<comment type="caution">
    <text evidence="1">The sequence shown here is derived from an EMBL/GenBank/DDBJ whole genome shotgun (WGS) entry which is preliminary data.</text>
</comment>
<dbReference type="Proteomes" id="UP000032668">
    <property type="component" value="Unassembled WGS sequence"/>
</dbReference>
<gene>
    <name evidence="1" type="ORF">Aam_020_126</name>
</gene>
<dbReference type="SUPFAM" id="SSF48576">
    <property type="entry name" value="Terpenoid synthases"/>
    <property type="match status" value="1"/>
</dbReference>
<dbReference type="InterPro" id="IPR008949">
    <property type="entry name" value="Isoprenoid_synthase_dom_sf"/>
</dbReference>
<organism evidence="1 2">
    <name type="scientific">Acidocella aminolytica 101 = DSM 11237</name>
    <dbReference type="NCBI Taxonomy" id="1120923"/>
    <lineage>
        <taxon>Bacteria</taxon>
        <taxon>Pseudomonadati</taxon>
        <taxon>Pseudomonadota</taxon>
        <taxon>Alphaproteobacteria</taxon>
        <taxon>Acetobacterales</taxon>
        <taxon>Acidocellaceae</taxon>
        <taxon>Acidocella</taxon>
    </lineage>
</organism>
<accession>A0A0D6PCH9</accession>
<dbReference type="Gene3D" id="1.10.600.10">
    <property type="entry name" value="Farnesyl Diphosphate Synthase"/>
    <property type="match status" value="1"/>
</dbReference>
<dbReference type="EMBL" id="BANC01000020">
    <property type="protein sequence ID" value="GAN79362.1"/>
    <property type="molecule type" value="Genomic_DNA"/>
</dbReference>
<keyword evidence="2" id="KW-1185">Reference proteome</keyword>
<dbReference type="STRING" id="1120923.SAMN02746095_00358"/>
<dbReference type="Pfam" id="PF00494">
    <property type="entry name" value="SQS_PSY"/>
    <property type="match status" value="1"/>
</dbReference>
<proteinExistence type="predicted"/>
<name>A0A0D6PCH9_9PROT</name>
<reference evidence="1 2" key="1">
    <citation type="submission" date="2012-11" db="EMBL/GenBank/DDBJ databases">
        <title>Whole genome sequence of Acidocella aminolytica 101 = DSM 11237.</title>
        <authorList>
            <person name="Azuma Y."/>
            <person name="Higashiura N."/>
            <person name="Hirakawa H."/>
            <person name="Matsushita K."/>
        </authorList>
    </citation>
    <scope>NUCLEOTIDE SEQUENCE [LARGE SCALE GENOMIC DNA]</scope>
    <source>
        <strain evidence="2">101 / DSM 11237</strain>
    </source>
</reference>
<dbReference type="OrthoDB" id="9814909at2"/>